<evidence type="ECO:0008006" key="3">
    <source>
        <dbReference type="Google" id="ProtNLM"/>
    </source>
</evidence>
<reference evidence="1 2" key="1">
    <citation type="submission" date="2016-10" db="EMBL/GenBank/DDBJ databases">
        <authorList>
            <person name="de Groot N.N."/>
        </authorList>
    </citation>
    <scope>NUCLEOTIDE SEQUENCE [LARGE SCALE GENOMIC DNA]</scope>
    <source>
        <strain evidence="1 2">AB35.6</strain>
    </source>
</reference>
<name>A0A1H4IXN9_9BACT</name>
<organism evidence="1 2">
    <name type="scientific">Terriglobus roseus</name>
    <dbReference type="NCBI Taxonomy" id="392734"/>
    <lineage>
        <taxon>Bacteria</taxon>
        <taxon>Pseudomonadati</taxon>
        <taxon>Acidobacteriota</taxon>
        <taxon>Terriglobia</taxon>
        <taxon>Terriglobales</taxon>
        <taxon>Acidobacteriaceae</taxon>
        <taxon>Terriglobus</taxon>
    </lineage>
</organism>
<dbReference type="OrthoDB" id="675629at2"/>
<dbReference type="AlphaFoldDB" id="A0A1H4IXN9"/>
<dbReference type="RefSeq" id="WP_074651924.1">
    <property type="nucleotide sequence ID" value="NZ_FNSD01000001.1"/>
</dbReference>
<proteinExistence type="predicted"/>
<accession>A0A1H4IXN9</accession>
<evidence type="ECO:0000313" key="2">
    <source>
        <dbReference type="Proteomes" id="UP000182409"/>
    </source>
</evidence>
<gene>
    <name evidence="1" type="ORF">SAMN05443244_0179</name>
</gene>
<dbReference type="EMBL" id="FNSD01000001">
    <property type="protein sequence ID" value="SEB38757.1"/>
    <property type="molecule type" value="Genomic_DNA"/>
</dbReference>
<sequence>MPGPLVQVGATVLCSHGGQAMPTAPNPRVMLGGAPSCLIAAPWVVAGCPLAPPPLLPCLTGQWVTGTTRVLSVGQPLVVATGQAVCVPNGTPLMPVVTQVRVMAT</sequence>
<evidence type="ECO:0000313" key="1">
    <source>
        <dbReference type="EMBL" id="SEB38757.1"/>
    </source>
</evidence>
<dbReference type="Proteomes" id="UP000182409">
    <property type="component" value="Unassembled WGS sequence"/>
</dbReference>
<protein>
    <recommendedName>
        <fullName evidence="3">PAAR motif-containing protein</fullName>
    </recommendedName>
</protein>